<dbReference type="AlphaFoldDB" id="A0A2N3XTN8"/>
<organism evidence="1 2">
    <name type="scientific">Saccharopolyspora spinosa</name>
    <dbReference type="NCBI Taxonomy" id="60894"/>
    <lineage>
        <taxon>Bacteria</taxon>
        <taxon>Bacillati</taxon>
        <taxon>Actinomycetota</taxon>
        <taxon>Actinomycetes</taxon>
        <taxon>Pseudonocardiales</taxon>
        <taxon>Pseudonocardiaceae</taxon>
        <taxon>Saccharopolyspora</taxon>
    </lineage>
</organism>
<protein>
    <submittedName>
        <fullName evidence="1">Uncharacterized protein</fullName>
    </submittedName>
</protein>
<reference evidence="1" key="1">
    <citation type="submission" date="2017-12" db="EMBL/GenBank/DDBJ databases">
        <title>Sequencing the genomes of 1000 Actinobacteria strains.</title>
        <authorList>
            <person name="Klenk H.-P."/>
        </authorList>
    </citation>
    <scope>NUCLEOTIDE SEQUENCE [LARGE SCALE GENOMIC DNA]</scope>
    <source>
        <strain evidence="1">DSM 44228</strain>
    </source>
</reference>
<accession>A0A2N3XTN8</accession>
<dbReference type="EMBL" id="PJNB01000001">
    <property type="protein sequence ID" value="PKW14044.1"/>
    <property type="molecule type" value="Genomic_DNA"/>
</dbReference>
<comment type="caution">
    <text evidence="1">The sequence shown here is derived from an EMBL/GenBank/DDBJ whole genome shotgun (WGS) entry which is preliminary data.</text>
</comment>
<proteinExistence type="predicted"/>
<evidence type="ECO:0000313" key="1">
    <source>
        <dbReference type="EMBL" id="PKW14044.1"/>
    </source>
</evidence>
<keyword evidence="2" id="KW-1185">Reference proteome</keyword>
<dbReference type="Proteomes" id="UP000233786">
    <property type="component" value="Unassembled WGS sequence"/>
</dbReference>
<name>A0A2N3XTN8_SACSN</name>
<evidence type="ECO:0000313" key="2">
    <source>
        <dbReference type="Proteomes" id="UP000233786"/>
    </source>
</evidence>
<sequence length="89" mass="9702">MTDQHAASELSSQEDRLEPAAVPVARMGQGGYAACGSTGPWDFQRRGCGSARMKRPNGNRNSDFHLKFGESSTSVDALWSDRPAECNFH</sequence>
<gene>
    <name evidence="1" type="ORF">A8926_1624</name>
</gene>
<dbReference type="STRING" id="994479.GCA_000194155_04332"/>